<gene>
    <name evidence="2" type="ORF">E2C01_073138</name>
</gene>
<feature type="compositionally biased region" description="Basic and acidic residues" evidence="1">
    <location>
        <begin position="1"/>
        <end position="25"/>
    </location>
</feature>
<dbReference type="Proteomes" id="UP000324222">
    <property type="component" value="Unassembled WGS sequence"/>
</dbReference>
<protein>
    <submittedName>
        <fullName evidence="2">Uncharacterized protein</fullName>
    </submittedName>
</protein>
<dbReference type="AlphaFoldDB" id="A0A5B7I931"/>
<evidence type="ECO:0000313" key="3">
    <source>
        <dbReference type="Proteomes" id="UP000324222"/>
    </source>
</evidence>
<evidence type="ECO:0000256" key="1">
    <source>
        <dbReference type="SAM" id="MobiDB-lite"/>
    </source>
</evidence>
<organism evidence="2 3">
    <name type="scientific">Portunus trituberculatus</name>
    <name type="common">Swimming crab</name>
    <name type="synonym">Neptunus trituberculatus</name>
    <dbReference type="NCBI Taxonomy" id="210409"/>
    <lineage>
        <taxon>Eukaryota</taxon>
        <taxon>Metazoa</taxon>
        <taxon>Ecdysozoa</taxon>
        <taxon>Arthropoda</taxon>
        <taxon>Crustacea</taxon>
        <taxon>Multicrustacea</taxon>
        <taxon>Malacostraca</taxon>
        <taxon>Eumalacostraca</taxon>
        <taxon>Eucarida</taxon>
        <taxon>Decapoda</taxon>
        <taxon>Pleocyemata</taxon>
        <taxon>Brachyura</taxon>
        <taxon>Eubrachyura</taxon>
        <taxon>Portunoidea</taxon>
        <taxon>Portunidae</taxon>
        <taxon>Portuninae</taxon>
        <taxon>Portunus</taxon>
    </lineage>
</organism>
<name>A0A5B7I931_PORTR</name>
<evidence type="ECO:0000313" key="2">
    <source>
        <dbReference type="EMBL" id="MPC78645.1"/>
    </source>
</evidence>
<feature type="region of interest" description="Disordered" evidence="1">
    <location>
        <begin position="66"/>
        <end position="88"/>
    </location>
</feature>
<reference evidence="2 3" key="1">
    <citation type="submission" date="2019-05" db="EMBL/GenBank/DDBJ databases">
        <title>Another draft genome of Portunus trituberculatus and its Hox gene families provides insights of decapod evolution.</title>
        <authorList>
            <person name="Jeong J.-H."/>
            <person name="Song I."/>
            <person name="Kim S."/>
            <person name="Choi T."/>
            <person name="Kim D."/>
            <person name="Ryu S."/>
            <person name="Kim W."/>
        </authorList>
    </citation>
    <scope>NUCLEOTIDE SEQUENCE [LARGE SCALE GENOMIC DNA]</scope>
    <source>
        <tissue evidence="2">Muscle</tissue>
    </source>
</reference>
<sequence length="88" mass="10321">MKRINREGRKGGRNRVREKQGEYHKAKPPLADNAAVLSICRTIKHRLMCLVKRRGGIRGEEWMAGLRHGEACGKKKRETEREREKERK</sequence>
<proteinExistence type="predicted"/>
<comment type="caution">
    <text evidence="2">The sequence shown here is derived from an EMBL/GenBank/DDBJ whole genome shotgun (WGS) entry which is preliminary data.</text>
</comment>
<keyword evidence="3" id="KW-1185">Reference proteome</keyword>
<dbReference type="EMBL" id="VSRR010048983">
    <property type="protein sequence ID" value="MPC78645.1"/>
    <property type="molecule type" value="Genomic_DNA"/>
</dbReference>
<accession>A0A5B7I931</accession>
<feature type="region of interest" description="Disordered" evidence="1">
    <location>
        <begin position="1"/>
        <end position="29"/>
    </location>
</feature>